<comment type="caution">
    <text evidence="3">The sequence shown here is derived from an EMBL/GenBank/DDBJ whole genome shotgun (WGS) entry which is preliminary data.</text>
</comment>
<accession>A0A133S6X6</accession>
<organism evidence="3">
    <name type="scientific">Veillonella atypica</name>
    <dbReference type="NCBI Taxonomy" id="39777"/>
    <lineage>
        <taxon>Bacteria</taxon>
        <taxon>Bacillati</taxon>
        <taxon>Bacillota</taxon>
        <taxon>Negativicutes</taxon>
        <taxon>Veillonellales</taxon>
        <taxon>Veillonellaceae</taxon>
        <taxon>Veillonella</taxon>
    </lineage>
</organism>
<dbReference type="Proteomes" id="UP000070226">
    <property type="component" value="Unassembled WGS sequence"/>
</dbReference>
<dbReference type="RefSeq" id="WP_005381035.1">
    <property type="nucleotide sequence ID" value="NZ_CABKSO010000001.1"/>
</dbReference>
<proteinExistence type="predicted"/>
<feature type="region of interest" description="Disordered" evidence="1">
    <location>
        <begin position="103"/>
        <end position="159"/>
    </location>
</feature>
<evidence type="ECO:0000313" key="4">
    <source>
        <dbReference type="Proteomes" id="UP000070226"/>
    </source>
</evidence>
<evidence type="ECO:0000256" key="1">
    <source>
        <dbReference type="SAM" id="MobiDB-lite"/>
    </source>
</evidence>
<dbReference type="AlphaFoldDB" id="A0A133S6X6"/>
<name>A0A133S6X6_9FIRM</name>
<evidence type="ECO:0000313" key="3">
    <source>
        <dbReference type="EMBL" id="KXA65456.1"/>
    </source>
</evidence>
<protein>
    <submittedName>
        <fullName evidence="3">Uncharacterized protein</fullName>
    </submittedName>
</protein>
<reference evidence="3 4" key="1">
    <citation type="submission" date="2016-01" db="EMBL/GenBank/DDBJ databases">
        <authorList>
            <person name="Oliw E.H."/>
        </authorList>
    </citation>
    <scope>NUCLEOTIDE SEQUENCE [LARGE SCALE GENOMIC DNA]</scope>
    <source>
        <strain evidence="3 4">CMW7756B</strain>
    </source>
</reference>
<dbReference type="GeneID" id="57773360"/>
<dbReference type="PATRIC" id="fig|39777.7.peg.218"/>
<feature type="transmembrane region" description="Helical" evidence="2">
    <location>
        <begin position="21"/>
        <end position="41"/>
    </location>
</feature>
<dbReference type="STRING" id="39777.B7L28_03170"/>
<gene>
    <name evidence="3" type="ORF">HMPREF3233_00226</name>
</gene>
<keyword evidence="2" id="KW-1133">Transmembrane helix</keyword>
<keyword evidence="2" id="KW-0812">Transmembrane</keyword>
<evidence type="ECO:0000256" key="2">
    <source>
        <dbReference type="SAM" id="Phobius"/>
    </source>
</evidence>
<sequence>MNIQERLREKLYPYVTQCKRYKKSLGVLFVLGGIAIGWGIFYTPEADYVQMEPDSTAMSKSEDKSHEITLLYSTSNNLRALPWREVLGESLDKSNVSSIHMMDEEHSGGGQQNLNNKDDSSKVKQGKRRHSQKKVDQDSSSSAEPVTTKHNKQKTIHVNGVIHGPQCAVILSSGTESTVVMEGDSWHGVKVINVDENGVTLDEGGNVRCVSIGES</sequence>
<keyword evidence="2" id="KW-0472">Membrane</keyword>
<dbReference type="EMBL" id="LRQT01000004">
    <property type="protein sequence ID" value="KXA65456.1"/>
    <property type="molecule type" value="Genomic_DNA"/>
</dbReference>